<sequence>MTDPLPSTVDVAAARKLVSSAPRTRLIDVRTPGEFAAAHIPGSHNVPLDLLRANSSELSAHHSDPVVLVCGSGARAEEARNLLATAGIAQLAVLKGGIGAWEQQGAPVTRGAGKWAMERQVRLAAGSLVLTGVLGSLVAPKLKWLAGFIGAGLTFSALSNTCGMARVLSLLPYNRTPEQDASTLLAALTR</sequence>
<dbReference type="PANTHER" id="PTHR43031:SF1">
    <property type="entry name" value="PYRIDINE NUCLEOTIDE-DISULPHIDE OXIDOREDUCTASE"/>
    <property type="match status" value="1"/>
</dbReference>
<dbReference type="Pfam" id="PF00581">
    <property type="entry name" value="Rhodanese"/>
    <property type="match status" value="1"/>
</dbReference>
<dbReference type="Pfam" id="PF11127">
    <property type="entry name" value="YgaP-like_TM"/>
    <property type="match status" value="1"/>
</dbReference>
<dbReference type="InterPro" id="IPR036873">
    <property type="entry name" value="Rhodanese-like_dom_sf"/>
</dbReference>
<dbReference type="RefSeq" id="WP_150069923.1">
    <property type="nucleotide sequence ID" value="NZ_JBEPDJ010000001.1"/>
</dbReference>
<dbReference type="InterPro" id="IPR050229">
    <property type="entry name" value="GlpE_sulfurtransferase"/>
</dbReference>
<evidence type="ECO:0000313" key="3">
    <source>
        <dbReference type="Proteomes" id="UP000323946"/>
    </source>
</evidence>
<dbReference type="OrthoDB" id="9800872at2"/>
<dbReference type="AlphaFoldDB" id="A0A5M7BHR7"/>
<evidence type="ECO:0000313" key="2">
    <source>
        <dbReference type="EMBL" id="KAA5828423.1"/>
    </source>
</evidence>
<dbReference type="Gene3D" id="6.10.140.1340">
    <property type="match status" value="1"/>
</dbReference>
<dbReference type="SUPFAM" id="SSF52821">
    <property type="entry name" value="Rhodanese/Cell cycle control phosphatase"/>
    <property type="match status" value="1"/>
</dbReference>
<name>A0A5M7BHR7_SACHI</name>
<dbReference type="EMBL" id="VWPH01000015">
    <property type="protein sequence ID" value="KAA5828423.1"/>
    <property type="molecule type" value="Genomic_DNA"/>
</dbReference>
<gene>
    <name evidence="2" type="ORF">F1721_28705</name>
</gene>
<reference evidence="2 3" key="1">
    <citation type="submission" date="2019-09" db="EMBL/GenBank/DDBJ databases">
        <title>Draft genome sequence of the thermophilic Saccharopolyspora hirsuta VKM Ac-666T.</title>
        <authorList>
            <person name="Lobastova T.G."/>
            <person name="Fokina V."/>
            <person name="Bragin E.Y."/>
            <person name="Shtratnikova V.Y."/>
            <person name="Starodumova I.P."/>
            <person name="Tarlachkov S.V."/>
            <person name="Donova M.V."/>
        </authorList>
    </citation>
    <scope>NUCLEOTIDE SEQUENCE [LARGE SCALE GENOMIC DNA]</scope>
    <source>
        <strain evidence="2 3">VKM Ac-666</strain>
    </source>
</reference>
<dbReference type="InterPro" id="IPR021309">
    <property type="entry name" value="YgaP-like_TM"/>
</dbReference>
<feature type="domain" description="Rhodanese" evidence="1">
    <location>
        <begin position="20"/>
        <end position="110"/>
    </location>
</feature>
<dbReference type="PANTHER" id="PTHR43031">
    <property type="entry name" value="FAD-DEPENDENT OXIDOREDUCTASE"/>
    <property type="match status" value="1"/>
</dbReference>
<comment type="caution">
    <text evidence="2">The sequence shown here is derived from an EMBL/GenBank/DDBJ whole genome shotgun (WGS) entry which is preliminary data.</text>
</comment>
<proteinExistence type="predicted"/>
<dbReference type="Gene3D" id="3.40.250.10">
    <property type="entry name" value="Rhodanese-like domain"/>
    <property type="match status" value="1"/>
</dbReference>
<dbReference type="Proteomes" id="UP000323946">
    <property type="component" value="Unassembled WGS sequence"/>
</dbReference>
<dbReference type="PROSITE" id="PS50206">
    <property type="entry name" value="RHODANESE_3"/>
    <property type="match status" value="1"/>
</dbReference>
<evidence type="ECO:0000259" key="1">
    <source>
        <dbReference type="PROSITE" id="PS50206"/>
    </source>
</evidence>
<dbReference type="SMR" id="A0A5M7BHR7"/>
<dbReference type="CDD" id="cd00158">
    <property type="entry name" value="RHOD"/>
    <property type="match status" value="1"/>
</dbReference>
<organism evidence="2 3">
    <name type="scientific">Saccharopolyspora hirsuta</name>
    <dbReference type="NCBI Taxonomy" id="1837"/>
    <lineage>
        <taxon>Bacteria</taxon>
        <taxon>Bacillati</taxon>
        <taxon>Actinomycetota</taxon>
        <taxon>Actinomycetes</taxon>
        <taxon>Pseudonocardiales</taxon>
        <taxon>Pseudonocardiaceae</taxon>
        <taxon>Saccharopolyspora</taxon>
    </lineage>
</organism>
<dbReference type="InterPro" id="IPR001763">
    <property type="entry name" value="Rhodanese-like_dom"/>
</dbReference>
<protein>
    <submittedName>
        <fullName evidence="2">Rhodanese-like domain-containing protein</fullName>
    </submittedName>
</protein>
<dbReference type="SMART" id="SM00450">
    <property type="entry name" value="RHOD"/>
    <property type="match status" value="1"/>
</dbReference>
<accession>A0A5M7BHR7</accession>
<keyword evidence="3" id="KW-1185">Reference proteome</keyword>